<name>A0A7E4VQL9_PANRE</name>
<keyword evidence="3" id="KW-1185">Reference proteome</keyword>
<evidence type="ECO:0000313" key="4">
    <source>
        <dbReference type="WBParaSite" id="Pan_g22971.t1"/>
    </source>
</evidence>
<dbReference type="Pfam" id="PF09793">
    <property type="entry name" value="AD"/>
    <property type="match status" value="1"/>
</dbReference>
<dbReference type="SMART" id="SM00995">
    <property type="entry name" value="AD"/>
    <property type="match status" value="1"/>
</dbReference>
<reference evidence="3" key="1">
    <citation type="journal article" date="2013" name="Genetics">
        <title>The draft genome and transcriptome of Panagrellus redivivus are shaped by the harsh demands of a free-living lifestyle.</title>
        <authorList>
            <person name="Srinivasan J."/>
            <person name="Dillman A.R."/>
            <person name="Macchietto M.G."/>
            <person name="Heikkinen L."/>
            <person name="Lakso M."/>
            <person name="Fracchia K.M."/>
            <person name="Antoshechkin I."/>
            <person name="Mortazavi A."/>
            <person name="Wong G."/>
            <person name="Sternberg P.W."/>
        </authorList>
    </citation>
    <scope>NUCLEOTIDE SEQUENCE [LARGE SCALE GENOMIC DNA]</scope>
    <source>
        <strain evidence="3">MT8872</strain>
    </source>
</reference>
<feature type="region of interest" description="Disordered" evidence="1">
    <location>
        <begin position="1"/>
        <end position="38"/>
    </location>
</feature>
<sequence>MRVSSKSLQNPSQDRPLTSRGRASCLQRVSRNEDSSTTFHCEEAMTSTNSSSPDFGPATGVPMNALDILNAAAQEQELHGNVANSLHDMLVSGAIVEVTVDDTTYEGVVVGLEGKRLYLETVRPGKRELHYLNTSFLTSARVLRESDPRAPFPLPNDELDMNIAADRLRQKLIECEDRVVDGVSLEGIETFVYMKKTFDLVSWKGKSIIVTNNVLIEPPYDPEHCSQLIQDNVHSEKAAERVRNMLARIPPLVEARRQRMKELNLSLE</sequence>
<feature type="domain" description="AD" evidence="2">
    <location>
        <begin position="157"/>
        <end position="254"/>
    </location>
</feature>
<organism evidence="3 4">
    <name type="scientific">Panagrellus redivivus</name>
    <name type="common">Microworm</name>
    <dbReference type="NCBI Taxonomy" id="6233"/>
    <lineage>
        <taxon>Eukaryota</taxon>
        <taxon>Metazoa</taxon>
        <taxon>Ecdysozoa</taxon>
        <taxon>Nematoda</taxon>
        <taxon>Chromadorea</taxon>
        <taxon>Rhabditida</taxon>
        <taxon>Tylenchina</taxon>
        <taxon>Panagrolaimomorpha</taxon>
        <taxon>Panagrolaimoidea</taxon>
        <taxon>Panagrolaimidae</taxon>
        <taxon>Panagrellus</taxon>
    </lineage>
</organism>
<evidence type="ECO:0000313" key="3">
    <source>
        <dbReference type="Proteomes" id="UP000492821"/>
    </source>
</evidence>
<dbReference type="InterPro" id="IPR039683">
    <property type="entry name" value="Lsm12-like"/>
</dbReference>
<dbReference type="WBParaSite" id="Pan_g22971.t1">
    <property type="protein sequence ID" value="Pan_g22971.t1"/>
    <property type="gene ID" value="Pan_g22971"/>
</dbReference>
<dbReference type="PROSITE" id="PS52001">
    <property type="entry name" value="AD"/>
    <property type="match status" value="1"/>
</dbReference>
<reference evidence="4" key="2">
    <citation type="submission" date="2020-10" db="UniProtKB">
        <authorList>
            <consortium name="WormBaseParasite"/>
        </authorList>
    </citation>
    <scope>IDENTIFICATION</scope>
</reference>
<protein>
    <submittedName>
        <fullName evidence="4">AD domain-containing protein</fullName>
    </submittedName>
</protein>
<evidence type="ECO:0000259" key="2">
    <source>
        <dbReference type="PROSITE" id="PS52001"/>
    </source>
</evidence>
<dbReference type="InterPro" id="IPR019181">
    <property type="entry name" value="LSM12_ABD"/>
</dbReference>
<accession>A0A7E4VQL9</accession>
<feature type="compositionally biased region" description="Polar residues" evidence="1">
    <location>
        <begin position="1"/>
        <end position="16"/>
    </location>
</feature>
<evidence type="ECO:0000256" key="1">
    <source>
        <dbReference type="SAM" id="MobiDB-lite"/>
    </source>
</evidence>
<dbReference type="PANTHER" id="PTHR13542">
    <property type="entry name" value="LSM12 HOMOLOG"/>
    <property type="match status" value="1"/>
</dbReference>
<dbReference type="AlphaFoldDB" id="A0A7E4VQL9"/>
<proteinExistence type="predicted"/>
<dbReference type="InterPro" id="IPR047574">
    <property type="entry name" value="AD"/>
</dbReference>
<dbReference type="Proteomes" id="UP000492821">
    <property type="component" value="Unassembled WGS sequence"/>
</dbReference>